<dbReference type="InterPro" id="IPR023214">
    <property type="entry name" value="HAD_sf"/>
</dbReference>
<evidence type="ECO:0000256" key="1">
    <source>
        <dbReference type="ARBA" id="ARBA00001946"/>
    </source>
</evidence>
<comment type="cofactor">
    <cofactor evidence="1">
        <name>Mg(2+)</name>
        <dbReference type="ChEBI" id="CHEBI:18420"/>
    </cofactor>
</comment>
<keyword evidence="4" id="KW-0460">Magnesium</keyword>
<gene>
    <name evidence="6" type="ORF">FYJ37_14470</name>
</gene>
<dbReference type="RefSeq" id="WP_004607427.1">
    <property type="nucleotide sequence ID" value="NZ_AP024846.1"/>
</dbReference>
<dbReference type="GO" id="GO:0046872">
    <property type="term" value="F:metal ion binding"/>
    <property type="evidence" value="ECO:0007669"/>
    <property type="project" value="UniProtKB-KW"/>
</dbReference>
<evidence type="ECO:0000256" key="4">
    <source>
        <dbReference type="ARBA" id="ARBA00022842"/>
    </source>
</evidence>
<dbReference type="SUPFAM" id="SSF56784">
    <property type="entry name" value="HAD-like"/>
    <property type="match status" value="1"/>
</dbReference>
<dbReference type="Gene3D" id="3.40.50.1000">
    <property type="entry name" value="HAD superfamily/HAD-like"/>
    <property type="match status" value="1"/>
</dbReference>
<dbReference type="AlphaFoldDB" id="A0A844FAY6"/>
<protein>
    <submittedName>
        <fullName evidence="6">HAD-IA family hydrolase</fullName>
    </submittedName>
</protein>
<organism evidence="6 7">
    <name type="scientific">Clostridium scindens (strain JCM 10418 / VPI 12708)</name>
    <dbReference type="NCBI Taxonomy" id="29347"/>
    <lineage>
        <taxon>Bacteria</taxon>
        <taxon>Bacillati</taxon>
        <taxon>Bacillota</taxon>
        <taxon>Clostridia</taxon>
        <taxon>Lachnospirales</taxon>
        <taxon>Lachnospiraceae</taxon>
    </lineage>
</organism>
<evidence type="ECO:0000256" key="2">
    <source>
        <dbReference type="ARBA" id="ARBA00006171"/>
    </source>
</evidence>
<dbReference type="Pfam" id="PF13419">
    <property type="entry name" value="HAD_2"/>
    <property type="match status" value="1"/>
</dbReference>
<dbReference type="InterPro" id="IPR041492">
    <property type="entry name" value="HAD_2"/>
</dbReference>
<name>A0A844FAY6_CLOSV</name>
<dbReference type="SFLD" id="SFLDG01135">
    <property type="entry name" value="C1.5.6:_HAD__Beta-PGM__Phospha"/>
    <property type="match status" value="1"/>
</dbReference>
<accession>A0A844FAY6</accession>
<proteinExistence type="inferred from homology"/>
<dbReference type="NCBIfam" id="TIGR01509">
    <property type="entry name" value="HAD-SF-IA-v3"/>
    <property type="match status" value="1"/>
</dbReference>
<keyword evidence="3" id="KW-0479">Metal-binding</keyword>
<keyword evidence="5" id="KW-0119">Carbohydrate metabolism</keyword>
<reference evidence="6 7" key="1">
    <citation type="submission" date="2019-08" db="EMBL/GenBank/DDBJ databases">
        <title>In-depth cultivation of the pig gut microbiome towards novel bacterial diversity and tailored functional studies.</title>
        <authorList>
            <person name="Wylensek D."/>
            <person name="Hitch T.C.A."/>
            <person name="Clavel T."/>
        </authorList>
    </citation>
    <scope>NUCLEOTIDE SEQUENCE [LARGE SCALE GENOMIC DNA]</scope>
    <source>
        <strain evidence="6 7">BL-389-WT-3D</strain>
    </source>
</reference>
<dbReference type="Gene3D" id="1.10.150.240">
    <property type="entry name" value="Putative phosphatase, domain 2"/>
    <property type="match status" value="1"/>
</dbReference>
<evidence type="ECO:0000313" key="6">
    <source>
        <dbReference type="EMBL" id="MSS41507.1"/>
    </source>
</evidence>
<dbReference type="SFLD" id="SFLDG01129">
    <property type="entry name" value="C1.5:_HAD__Beta-PGM__Phosphata"/>
    <property type="match status" value="1"/>
</dbReference>
<dbReference type="PRINTS" id="PR00413">
    <property type="entry name" value="HADHALOGNASE"/>
</dbReference>
<dbReference type="Proteomes" id="UP000462363">
    <property type="component" value="Unassembled WGS sequence"/>
</dbReference>
<dbReference type="GeneID" id="62694976"/>
<dbReference type="GO" id="GO:0016787">
    <property type="term" value="F:hydrolase activity"/>
    <property type="evidence" value="ECO:0007669"/>
    <property type="project" value="UniProtKB-KW"/>
</dbReference>
<dbReference type="InterPro" id="IPR051600">
    <property type="entry name" value="Beta-PGM-like"/>
</dbReference>
<dbReference type="EMBL" id="VUMB01000038">
    <property type="protein sequence ID" value="MSS41507.1"/>
    <property type="molecule type" value="Genomic_DNA"/>
</dbReference>
<dbReference type="PANTHER" id="PTHR46193:SF18">
    <property type="entry name" value="HEXITOL PHOSPHATASE B"/>
    <property type="match status" value="1"/>
</dbReference>
<comment type="caution">
    <text evidence="6">The sequence shown here is derived from an EMBL/GenBank/DDBJ whole genome shotgun (WGS) entry which is preliminary data.</text>
</comment>
<sequence>MEERKLLIFDMDGVILDSEPLHENARQRMFRELKINMSEKMPDPVGKSSSGFWRKVLENCALEGAPYELEARQYQLVAEQIETNHVQPSEGLLDIIQEARDKGMKIGLASSSTRMLVNDALRLLKIEHLFDYTVSGDEAEKKKPAPDIYLKVLELAEVSSGEAMTVEDSHAGVESAHQAGIFCYGYRNPTSGPQDISQADRIINHLGEIIV</sequence>
<dbReference type="InterPro" id="IPR036412">
    <property type="entry name" value="HAD-like_sf"/>
</dbReference>
<dbReference type="PANTHER" id="PTHR46193">
    <property type="entry name" value="6-PHOSPHOGLUCONATE PHOSPHATASE"/>
    <property type="match status" value="1"/>
</dbReference>
<comment type="similarity">
    <text evidence="2">Belongs to the HAD-like hydrolase superfamily. CbbY/CbbZ/Gph/YieH family.</text>
</comment>
<dbReference type="InterPro" id="IPR023198">
    <property type="entry name" value="PGP-like_dom2"/>
</dbReference>
<evidence type="ECO:0000313" key="7">
    <source>
        <dbReference type="Proteomes" id="UP000462363"/>
    </source>
</evidence>
<keyword evidence="6" id="KW-0378">Hydrolase</keyword>
<evidence type="ECO:0000256" key="3">
    <source>
        <dbReference type="ARBA" id="ARBA00022723"/>
    </source>
</evidence>
<dbReference type="SFLD" id="SFLDS00003">
    <property type="entry name" value="Haloacid_Dehalogenase"/>
    <property type="match status" value="1"/>
</dbReference>
<evidence type="ECO:0000256" key="5">
    <source>
        <dbReference type="ARBA" id="ARBA00023277"/>
    </source>
</evidence>
<dbReference type="InterPro" id="IPR006439">
    <property type="entry name" value="HAD-SF_hydro_IA"/>
</dbReference>